<accession>A0ABQ7BNZ3</accession>
<dbReference type="InterPro" id="IPR032675">
    <property type="entry name" value="LRR_dom_sf"/>
</dbReference>
<dbReference type="EMBL" id="QGKV02001507">
    <property type="protein sequence ID" value="KAF3533988.1"/>
    <property type="molecule type" value="Genomic_DNA"/>
</dbReference>
<dbReference type="Proteomes" id="UP000266723">
    <property type="component" value="Unassembled WGS sequence"/>
</dbReference>
<sequence>MNPNFSRRHSNKKRRRVDEKADKISDLPDALLLLILSLIPTVDVVRTCVLSKRWTSLWEHVPKLDYSYKTDKKMSHQFVHRFLISRKPCLLESMRLIVGSDCEAINVPIWIKYAVEHGLRELELDPYSEKGNIRLPTSIYACKTLEVLTLKYCVHVDVPNTPLCFKSLKILNLQLVHFKNAESVRRLFSSCPNLEKLDVKRYVDNVVNFTIEVPSLKSLTIHDCSDGDGRRGYVINAPSLKYFSIKGMKDYEFSIENMPELREAKIIDVFDINTEKILRPLASSVKRLSLSLSPLETRYADSIVFSQLVYLELSTSKIEWWNLLMVLLLNSSKLQVLKLTRDVRNLLKLCVTFWVNFDESKTLVFLICSQEPKKSHTGRMSNPQFYKPVNVPPCLLFCLQRLEWERYNGLHDEERQIAMYILTNAKHLKEARFSTKNSDMKEKFEMLKVLAREPRASPSCQFFFE</sequence>
<evidence type="ECO:0000313" key="3">
    <source>
        <dbReference type="Proteomes" id="UP000266723"/>
    </source>
</evidence>
<protein>
    <recommendedName>
        <fullName evidence="1">F-box domain-containing protein</fullName>
    </recommendedName>
</protein>
<evidence type="ECO:0000313" key="2">
    <source>
        <dbReference type="EMBL" id="KAF3533988.1"/>
    </source>
</evidence>
<dbReference type="Pfam" id="PF08387">
    <property type="entry name" value="FBD"/>
    <property type="match status" value="1"/>
</dbReference>
<feature type="domain" description="F-box" evidence="1">
    <location>
        <begin position="21"/>
        <end position="71"/>
    </location>
</feature>
<dbReference type="InterPro" id="IPR036047">
    <property type="entry name" value="F-box-like_dom_sf"/>
</dbReference>
<dbReference type="SMART" id="SM00579">
    <property type="entry name" value="FBD"/>
    <property type="match status" value="1"/>
</dbReference>
<dbReference type="PANTHER" id="PTHR31900">
    <property type="entry name" value="F-BOX/RNI SUPERFAMILY PROTEIN-RELATED"/>
    <property type="match status" value="1"/>
</dbReference>
<reference evidence="2 3" key="1">
    <citation type="journal article" date="2020" name="BMC Genomics">
        <title>Intraspecific diversification of the crop wild relative Brassica cretica Lam. using demographic model selection.</title>
        <authorList>
            <person name="Kioukis A."/>
            <person name="Michalopoulou V.A."/>
            <person name="Briers L."/>
            <person name="Pirintsos S."/>
            <person name="Studholme D.J."/>
            <person name="Pavlidis P."/>
            <person name="Sarris P.F."/>
        </authorList>
    </citation>
    <scope>NUCLEOTIDE SEQUENCE [LARGE SCALE GENOMIC DNA]</scope>
    <source>
        <strain evidence="3">cv. PFS-1207/04</strain>
    </source>
</reference>
<organism evidence="2 3">
    <name type="scientific">Brassica cretica</name>
    <name type="common">Mustard</name>
    <dbReference type="NCBI Taxonomy" id="69181"/>
    <lineage>
        <taxon>Eukaryota</taxon>
        <taxon>Viridiplantae</taxon>
        <taxon>Streptophyta</taxon>
        <taxon>Embryophyta</taxon>
        <taxon>Tracheophyta</taxon>
        <taxon>Spermatophyta</taxon>
        <taxon>Magnoliopsida</taxon>
        <taxon>eudicotyledons</taxon>
        <taxon>Gunneridae</taxon>
        <taxon>Pentapetalae</taxon>
        <taxon>rosids</taxon>
        <taxon>malvids</taxon>
        <taxon>Brassicales</taxon>
        <taxon>Brassicaceae</taxon>
        <taxon>Brassiceae</taxon>
        <taxon>Brassica</taxon>
    </lineage>
</organism>
<gene>
    <name evidence="2" type="ORF">DY000_02038416</name>
</gene>
<dbReference type="Gene3D" id="3.80.10.10">
    <property type="entry name" value="Ribonuclease Inhibitor"/>
    <property type="match status" value="1"/>
</dbReference>
<dbReference type="PROSITE" id="PS50181">
    <property type="entry name" value="FBOX"/>
    <property type="match status" value="1"/>
</dbReference>
<dbReference type="InterPro" id="IPR001810">
    <property type="entry name" value="F-box_dom"/>
</dbReference>
<dbReference type="PANTHER" id="PTHR31900:SF34">
    <property type="entry name" value="EMB|CAB62440.1-RELATED"/>
    <property type="match status" value="1"/>
</dbReference>
<dbReference type="Pfam" id="PF24758">
    <property type="entry name" value="LRR_At5g56370"/>
    <property type="match status" value="1"/>
</dbReference>
<dbReference type="InterPro" id="IPR050232">
    <property type="entry name" value="FBL13/AtMIF1-like"/>
</dbReference>
<dbReference type="SUPFAM" id="SSF52058">
    <property type="entry name" value="L domain-like"/>
    <property type="match status" value="1"/>
</dbReference>
<proteinExistence type="predicted"/>
<dbReference type="SUPFAM" id="SSF81383">
    <property type="entry name" value="F-box domain"/>
    <property type="match status" value="1"/>
</dbReference>
<dbReference type="InterPro" id="IPR006566">
    <property type="entry name" value="FBD"/>
</dbReference>
<name>A0ABQ7BNZ3_BRACR</name>
<comment type="caution">
    <text evidence="2">The sequence shown here is derived from an EMBL/GenBank/DDBJ whole genome shotgun (WGS) entry which is preliminary data.</text>
</comment>
<dbReference type="InterPro" id="IPR055411">
    <property type="entry name" value="LRR_FXL15/At3g58940/PEG3-like"/>
</dbReference>
<dbReference type="Pfam" id="PF00646">
    <property type="entry name" value="F-box"/>
    <property type="match status" value="1"/>
</dbReference>
<evidence type="ECO:0000259" key="1">
    <source>
        <dbReference type="PROSITE" id="PS50181"/>
    </source>
</evidence>
<keyword evidence="3" id="KW-1185">Reference proteome</keyword>
<dbReference type="Gene3D" id="1.20.1280.50">
    <property type="match status" value="1"/>
</dbReference>